<evidence type="ECO:0000256" key="2">
    <source>
        <dbReference type="ARBA" id="ARBA00012396"/>
    </source>
</evidence>
<accession>A0A7E5VFJ8</accession>
<organism evidence="4 5">
    <name type="scientific">Trichoplusia ni</name>
    <name type="common">Cabbage looper</name>
    <dbReference type="NCBI Taxonomy" id="7111"/>
    <lineage>
        <taxon>Eukaryota</taxon>
        <taxon>Metazoa</taxon>
        <taxon>Ecdysozoa</taxon>
        <taxon>Arthropoda</taxon>
        <taxon>Hexapoda</taxon>
        <taxon>Insecta</taxon>
        <taxon>Pterygota</taxon>
        <taxon>Neoptera</taxon>
        <taxon>Endopterygota</taxon>
        <taxon>Lepidoptera</taxon>
        <taxon>Glossata</taxon>
        <taxon>Ditrysia</taxon>
        <taxon>Noctuoidea</taxon>
        <taxon>Noctuidae</taxon>
        <taxon>Plusiinae</taxon>
        <taxon>Trichoplusia</taxon>
    </lineage>
</organism>
<keyword evidence="4" id="KW-1185">Reference proteome</keyword>
<evidence type="ECO:0000256" key="3">
    <source>
        <dbReference type="ARBA" id="ARBA00022746"/>
    </source>
</evidence>
<keyword evidence="3" id="KW-0125">Carotenoid biosynthesis</keyword>
<dbReference type="KEGG" id="tnl:113493337"/>
<dbReference type="InterPro" id="IPR002060">
    <property type="entry name" value="Squ/phyt_synthse"/>
</dbReference>
<reference evidence="5" key="1">
    <citation type="submission" date="2025-08" db="UniProtKB">
        <authorList>
            <consortium name="RefSeq"/>
        </authorList>
    </citation>
    <scope>IDENTIFICATION</scope>
</reference>
<name>A0A7E5VFJ8_TRINI</name>
<protein>
    <recommendedName>
        <fullName evidence="2">15-cis-phytoene synthase</fullName>
        <ecNumber evidence="2">2.5.1.32</ecNumber>
    </recommendedName>
</protein>
<sequence>MNKHSKFFHILKPLKHIGMVTRQQSNEAMCNETAIEYCANIVKQYDYENFMATLLMTKSVRSPALVLRAFNVEIARVQDQTSDAQTAAFRLQFWHDTVKTIYQKEQNILNVPANPIAQELFKVCVCYGLQKRQLEKLILSRSNLLNSKHFKTLEDIEKYAEDSVSPIYYLLLDILGVANVNADHAASHLGKAQGITNILRSVRISNYHKMVTLPMDILMKYSVSQEDVLRCIDSENMRNVAYEVASRANSHLQKARSIEVPTISKQIFLPAIAIDQFLSKLQKVHFNLFDNALHVNTPTLPFRLYYNRVIKKF</sequence>
<dbReference type="SUPFAM" id="SSF48576">
    <property type="entry name" value="Terpenoid synthases"/>
    <property type="match status" value="1"/>
</dbReference>
<evidence type="ECO:0000256" key="1">
    <source>
        <dbReference type="ARBA" id="ARBA00001805"/>
    </source>
</evidence>
<evidence type="ECO:0000313" key="5">
    <source>
        <dbReference type="RefSeq" id="XP_026727072.1"/>
    </source>
</evidence>
<dbReference type="PANTHER" id="PTHR31480">
    <property type="entry name" value="BIFUNCTIONAL LYCOPENE CYCLASE/PHYTOENE SYNTHASE"/>
    <property type="match status" value="1"/>
</dbReference>
<dbReference type="GO" id="GO:0016117">
    <property type="term" value="P:carotenoid biosynthetic process"/>
    <property type="evidence" value="ECO:0007669"/>
    <property type="project" value="UniProtKB-KW"/>
</dbReference>
<dbReference type="EC" id="2.5.1.32" evidence="2"/>
<dbReference type="RefSeq" id="XP_026727072.1">
    <property type="nucleotide sequence ID" value="XM_026871271.1"/>
</dbReference>
<proteinExistence type="predicted"/>
<dbReference type="FunCoup" id="A0A7E5VFJ8">
    <property type="interactions" value="1827"/>
</dbReference>
<dbReference type="OrthoDB" id="270318at2759"/>
<comment type="catalytic activity">
    <reaction evidence="1">
        <text>2 (2E,6E,10E)-geranylgeranyl diphosphate = 15-cis-phytoene + 2 diphosphate</text>
        <dbReference type="Rhea" id="RHEA:34475"/>
        <dbReference type="ChEBI" id="CHEBI:27787"/>
        <dbReference type="ChEBI" id="CHEBI:33019"/>
        <dbReference type="ChEBI" id="CHEBI:58756"/>
        <dbReference type="EC" id="2.5.1.32"/>
    </reaction>
</comment>
<dbReference type="GeneID" id="113493337"/>
<evidence type="ECO:0000313" key="4">
    <source>
        <dbReference type="Proteomes" id="UP000322000"/>
    </source>
</evidence>
<dbReference type="Proteomes" id="UP000322000">
    <property type="component" value="Chromosome 4"/>
</dbReference>
<gene>
    <name evidence="5" type="primary">LOC113493337</name>
</gene>
<dbReference type="InterPro" id="IPR008949">
    <property type="entry name" value="Isoprenoid_synthase_dom_sf"/>
</dbReference>
<dbReference type="InParanoid" id="A0A7E5VFJ8"/>
<dbReference type="Gene3D" id="1.10.600.10">
    <property type="entry name" value="Farnesyl Diphosphate Synthase"/>
    <property type="match status" value="1"/>
</dbReference>
<dbReference type="Pfam" id="PF00494">
    <property type="entry name" value="SQS_PSY"/>
    <property type="match status" value="1"/>
</dbReference>
<dbReference type="AlphaFoldDB" id="A0A7E5VFJ8"/>